<dbReference type="PANTHER" id="PTHR10357:SF216">
    <property type="entry name" value="MALTOOLIGOSYL TREHALOSE SYNTHASE-RELATED"/>
    <property type="match status" value="1"/>
</dbReference>
<dbReference type="Pfam" id="PF00128">
    <property type="entry name" value="Alpha-amylase"/>
    <property type="match status" value="1"/>
</dbReference>
<name>A0A2G3PJU9_WILMA</name>
<sequence length="772" mass="84690">MILPLTATYRLQLHGEFTFADAIEQLDHIEGLGVSHLYLSPIQTAQQGSTHGYDWVPPPAVAESLGGIEGLRDLRSAAAERGIGVIVDIVPNHTGVEDPRQNPWWWDVLRNGRTSRYADYFDIDWSADNGADGKIALPVLGSADDVASLEVDTSGDEPELSFYDHRFPLAPGTEGGQSAQEVHDRQHYRLVPWNIGVIGYRRFFSVNGLAGLRQEDPAVYQATHDLIRQLVAEDLVDGLRVDHPDGLAAPQDYLRRLRADIGPDRILLIEKILAHDEPLDPSLPVDGTTGYETMRSVGAVLIDPTGESGLGQLHQKYTGDRGDKLWLHAAERQLKLSILDETFPAERARLRRAITATARDGEVFSNDDLDSAIGAVIAGLGVYRADYPILAGTLDSVIASERERLPALATAFELLASAVATDDESRSRLAQVCGAVTAKSVEDCLFYRTARLVSLQEVGGDPAAFGELIDDFHAANVTRAENWPRALTSLSTHDTKRSEDVRARIGILSQIPQRWTDFVDRSESRNPAPAGVTGLFLRQNLFGIWPVDGVITGALRTRFHEYATKAIREGGVGTTWTDVNEQFESAVHAWIDASFDGRCAPEYTQLVQEMLPHIESDALSQKALASLLPGIPDVYQGTEWFDDSLVDPDNRRAVDYTRDGEHPKTRMVRAALTLRRRRPEVFVYGGYEPLSGTGPAADHLVAFGRTSTAGVIEVIVAAARWTVGLDAEQWAQTHLDLPAGTWREQITGTDVDGNVTLSGLATPVGIFERVRE</sequence>
<dbReference type="GO" id="GO:0005992">
    <property type="term" value="P:trehalose biosynthetic process"/>
    <property type="evidence" value="ECO:0007669"/>
    <property type="project" value="TreeGrafter"/>
</dbReference>
<organism evidence="2 3">
    <name type="scientific">Williamsia marianensis</name>
    <dbReference type="NCBI Taxonomy" id="85044"/>
    <lineage>
        <taxon>Bacteria</taxon>
        <taxon>Bacillati</taxon>
        <taxon>Actinomycetota</taxon>
        <taxon>Actinomycetes</taxon>
        <taxon>Mycobacteriales</taxon>
        <taxon>Nocardiaceae</taxon>
        <taxon>Williamsia</taxon>
    </lineage>
</organism>
<dbReference type="InterPro" id="IPR013797">
    <property type="entry name" value="Maltooligo_trehalose_synth_4"/>
</dbReference>
<dbReference type="EMBL" id="PEBD01000010">
    <property type="protein sequence ID" value="PHV66091.1"/>
    <property type="molecule type" value="Genomic_DNA"/>
</dbReference>
<dbReference type="PANTHER" id="PTHR10357">
    <property type="entry name" value="ALPHA-AMYLASE FAMILY MEMBER"/>
    <property type="match status" value="1"/>
</dbReference>
<dbReference type="InterPro" id="IPR017853">
    <property type="entry name" value="GH"/>
</dbReference>
<dbReference type="InterPro" id="IPR012767">
    <property type="entry name" value="Trehalose_TreY"/>
</dbReference>
<protein>
    <submittedName>
        <fullName evidence="2">Malto-oligosyltrehalose synthase</fullName>
    </submittedName>
</protein>
<dbReference type="GO" id="GO:0047470">
    <property type="term" value="F:(1,4)-alpha-D-glucan 1-alpha-D-glucosylmutase activity"/>
    <property type="evidence" value="ECO:0007669"/>
    <property type="project" value="TreeGrafter"/>
</dbReference>
<dbReference type="RefSeq" id="WP_099384361.1">
    <property type="nucleotide sequence ID" value="NZ_PEBD01000010.1"/>
</dbReference>
<dbReference type="Gene3D" id="3.30.1590.10">
    <property type="entry name" value="Maltooligosyl trehalose synthase, domain 2"/>
    <property type="match status" value="1"/>
</dbReference>
<dbReference type="Gene3D" id="3.20.20.80">
    <property type="entry name" value="Glycosidases"/>
    <property type="match status" value="1"/>
</dbReference>
<feature type="domain" description="Glycosyl hydrolase family 13 catalytic" evidence="1">
    <location>
        <begin position="5"/>
        <end position="675"/>
    </location>
</feature>
<dbReference type="SMART" id="SM00642">
    <property type="entry name" value="Aamy"/>
    <property type="match status" value="1"/>
</dbReference>
<dbReference type="Gene3D" id="1.10.10.470">
    <property type="entry name" value="Maltooligosyl trehalose synthase, domain 4"/>
    <property type="match status" value="1"/>
</dbReference>
<accession>A0A2G3PJU9</accession>
<evidence type="ECO:0000259" key="1">
    <source>
        <dbReference type="SMART" id="SM00642"/>
    </source>
</evidence>
<dbReference type="NCBIfam" id="TIGR02401">
    <property type="entry name" value="trehalose_TreY"/>
    <property type="match status" value="1"/>
</dbReference>
<evidence type="ECO:0000313" key="2">
    <source>
        <dbReference type="EMBL" id="PHV66091.1"/>
    </source>
</evidence>
<gene>
    <name evidence="2" type="primary">treY</name>
    <name evidence="2" type="ORF">CSW57_20915</name>
</gene>
<dbReference type="Gene3D" id="1.10.150.200">
    <property type="entry name" value="Maltooligosyl trehalose synthase, domain 3"/>
    <property type="match status" value="1"/>
</dbReference>
<dbReference type="AlphaFoldDB" id="A0A2G3PJU9"/>
<evidence type="ECO:0000313" key="3">
    <source>
        <dbReference type="Proteomes" id="UP000225108"/>
    </source>
</evidence>
<reference evidence="2 3" key="1">
    <citation type="submission" date="2017-10" db="EMBL/GenBank/DDBJ databases">
        <title>The draft genome sequence of Williamsia sp. BULT 1.1 isolated from the semi-arid grassland soils from South Africa.</title>
        <authorList>
            <person name="Kabwe M.H."/>
            <person name="Govender N."/>
            <person name="Mutseka Lunga P."/>
            <person name="Vikram S."/>
            <person name="Makhalanyane T.P."/>
        </authorList>
    </citation>
    <scope>NUCLEOTIDE SEQUENCE [LARGE SCALE GENOMIC DNA]</scope>
    <source>
        <strain evidence="2 3">BULT 1.1</strain>
    </source>
</reference>
<dbReference type="Proteomes" id="UP000225108">
    <property type="component" value="Unassembled WGS sequence"/>
</dbReference>
<dbReference type="InterPro" id="IPR006047">
    <property type="entry name" value="GH13_cat_dom"/>
</dbReference>
<dbReference type="CDD" id="cd11336">
    <property type="entry name" value="AmyAc_MTSase"/>
    <property type="match status" value="1"/>
</dbReference>
<proteinExistence type="predicted"/>
<comment type="caution">
    <text evidence="2">The sequence shown here is derived from an EMBL/GenBank/DDBJ whole genome shotgun (WGS) entry which is preliminary data.</text>
</comment>
<dbReference type="SUPFAM" id="SSF51445">
    <property type="entry name" value="(Trans)glycosidases"/>
    <property type="match status" value="1"/>
</dbReference>
<dbReference type="GO" id="GO:0030980">
    <property type="term" value="P:alpha-glucan catabolic process"/>
    <property type="evidence" value="ECO:0007669"/>
    <property type="project" value="TreeGrafter"/>
</dbReference>